<feature type="transmembrane region" description="Helical" evidence="8">
    <location>
        <begin position="181"/>
        <end position="198"/>
    </location>
</feature>
<evidence type="ECO:0000256" key="7">
    <source>
        <dbReference type="ARBA" id="ARBA00023136"/>
    </source>
</evidence>
<sequence>MFSLSGIGFLLAKLKLISNEGCKELVNLLLYAVIPLTVLNSFLVEKTPEKTQLLLYSLLLSLAVFAVSMLLSYIIYGKRKRVENFSAAFSNAGFIGIPLVQATVGPHAVFYIAGFVAFLNIFQWIYGAYVMGAERRMISFQVIAKNAVLLSFITGFTLYLCDLGNILFIKDIANTVANMNSPLAMIIIGVYMSQISFMRMLQRESSYICSLCRLFVIPLASLGLLAVIPLDCCEVKVAICIVLSAPVGANVAMFAQKFHQDYTYAVEIVILSTLMSVVTLPMIVYAAQIVL</sequence>
<keyword evidence="3" id="KW-0813">Transport</keyword>
<dbReference type="GO" id="GO:0005886">
    <property type="term" value="C:plasma membrane"/>
    <property type="evidence" value="ECO:0007669"/>
    <property type="project" value="UniProtKB-SubCell"/>
</dbReference>
<dbReference type="Proteomes" id="UP001203972">
    <property type="component" value="Unassembled WGS sequence"/>
</dbReference>
<accession>A0AAP2UM46</accession>
<proteinExistence type="inferred from homology"/>
<evidence type="ECO:0000256" key="1">
    <source>
        <dbReference type="ARBA" id="ARBA00004651"/>
    </source>
</evidence>
<feature type="transmembrane region" description="Helical" evidence="8">
    <location>
        <begin position="25"/>
        <end position="43"/>
    </location>
</feature>
<dbReference type="GO" id="GO:0055085">
    <property type="term" value="P:transmembrane transport"/>
    <property type="evidence" value="ECO:0007669"/>
    <property type="project" value="InterPro"/>
</dbReference>
<keyword evidence="6 8" id="KW-1133">Transmembrane helix</keyword>
<feature type="transmembrane region" description="Helical" evidence="8">
    <location>
        <begin position="147"/>
        <end position="169"/>
    </location>
</feature>
<comment type="subcellular location">
    <subcellularLocation>
        <location evidence="1">Cell membrane</location>
        <topology evidence="1">Multi-pass membrane protein</topology>
    </subcellularLocation>
</comment>
<dbReference type="Pfam" id="PF03547">
    <property type="entry name" value="Mem_trans"/>
    <property type="match status" value="2"/>
</dbReference>
<dbReference type="Gene3D" id="1.20.1530.20">
    <property type="match status" value="1"/>
</dbReference>
<evidence type="ECO:0000256" key="3">
    <source>
        <dbReference type="ARBA" id="ARBA00022448"/>
    </source>
</evidence>
<feature type="transmembrane region" description="Helical" evidence="8">
    <location>
        <begin position="55"/>
        <end position="76"/>
    </location>
</feature>
<dbReference type="PANTHER" id="PTHR36838:SF1">
    <property type="entry name" value="SLR1864 PROTEIN"/>
    <property type="match status" value="1"/>
</dbReference>
<reference evidence="9" key="1">
    <citation type="journal article" date="2022" name="Clin. Infect. Dis.">
        <title>Association between Clostridium innocuum and antibiotic-associated diarrhea in adults and children: A cross-sectional study and comparative genomics analysis.</title>
        <authorList>
            <person name="Cherny K.E."/>
            <person name="Muscat E.B."/>
            <person name="Balaji A."/>
            <person name="Mukherjee J."/>
            <person name="Ozer E.A."/>
            <person name="Angarone M.P."/>
            <person name="Hauser A.R."/>
            <person name="Sichel J.S."/>
            <person name="Amponsah E."/>
            <person name="Kociolek L.K."/>
        </authorList>
    </citation>
    <scope>NUCLEOTIDE SEQUENCE</scope>
    <source>
        <strain evidence="9">NU1-AC-029v</strain>
    </source>
</reference>
<dbReference type="EMBL" id="JAKTMA010000012">
    <property type="protein sequence ID" value="MCR0232830.1"/>
    <property type="molecule type" value="Genomic_DNA"/>
</dbReference>
<keyword evidence="7 8" id="KW-0472">Membrane</keyword>
<keyword evidence="5 8" id="KW-0812">Transmembrane</keyword>
<comment type="similarity">
    <text evidence="2">Belongs to the auxin efflux carrier (TC 2.A.69) family.</text>
</comment>
<evidence type="ECO:0000313" key="9">
    <source>
        <dbReference type="EMBL" id="MCR0232830.1"/>
    </source>
</evidence>
<dbReference type="InterPro" id="IPR004776">
    <property type="entry name" value="Mem_transp_PIN-like"/>
</dbReference>
<dbReference type="InterPro" id="IPR038770">
    <property type="entry name" value="Na+/solute_symporter_sf"/>
</dbReference>
<feature type="transmembrane region" description="Helical" evidence="8">
    <location>
        <begin position="108"/>
        <end position="126"/>
    </location>
</feature>
<evidence type="ECO:0000256" key="2">
    <source>
        <dbReference type="ARBA" id="ARBA00010145"/>
    </source>
</evidence>
<evidence type="ECO:0000256" key="5">
    <source>
        <dbReference type="ARBA" id="ARBA00022692"/>
    </source>
</evidence>
<protein>
    <submittedName>
        <fullName evidence="9">AEC family transporter</fullName>
    </submittedName>
</protein>
<organism evidence="9 10">
    <name type="scientific">Clostridium innocuum</name>
    <dbReference type="NCBI Taxonomy" id="1522"/>
    <lineage>
        <taxon>Bacteria</taxon>
        <taxon>Bacillati</taxon>
        <taxon>Bacillota</taxon>
        <taxon>Clostridia</taxon>
        <taxon>Eubacteriales</taxon>
        <taxon>Clostridiaceae</taxon>
        <taxon>Clostridium</taxon>
    </lineage>
</organism>
<gene>
    <name evidence="9" type="ORF">MKC95_08620</name>
</gene>
<feature type="transmembrane region" description="Helical" evidence="8">
    <location>
        <begin position="85"/>
        <end position="102"/>
    </location>
</feature>
<comment type="caution">
    <text evidence="9">The sequence shown here is derived from an EMBL/GenBank/DDBJ whole genome shotgun (WGS) entry which is preliminary data.</text>
</comment>
<dbReference type="AlphaFoldDB" id="A0AAP2UM46"/>
<feature type="transmembrane region" description="Helical" evidence="8">
    <location>
        <begin position="235"/>
        <end position="255"/>
    </location>
</feature>
<evidence type="ECO:0000256" key="6">
    <source>
        <dbReference type="ARBA" id="ARBA00022989"/>
    </source>
</evidence>
<feature type="transmembrane region" description="Helical" evidence="8">
    <location>
        <begin position="210"/>
        <end position="229"/>
    </location>
</feature>
<name>A0AAP2UM46_CLOIN</name>
<keyword evidence="4" id="KW-1003">Cell membrane</keyword>
<evidence type="ECO:0000313" key="10">
    <source>
        <dbReference type="Proteomes" id="UP001203972"/>
    </source>
</evidence>
<evidence type="ECO:0000256" key="4">
    <source>
        <dbReference type="ARBA" id="ARBA00022475"/>
    </source>
</evidence>
<evidence type="ECO:0000256" key="8">
    <source>
        <dbReference type="SAM" id="Phobius"/>
    </source>
</evidence>
<feature type="transmembrane region" description="Helical" evidence="8">
    <location>
        <begin position="262"/>
        <end position="287"/>
    </location>
</feature>
<dbReference type="PANTHER" id="PTHR36838">
    <property type="entry name" value="AUXIN EFFLUX CARRIER FAMILY PROTEIN"/>
    <property type="match status" value="1"/>
</dbReference>